<evidence type="ECO:0000313" key="2">
    <source>
        <dbReference type="Proteomes" id="UP001157502"/>
    </source>
</evidence>
<sequence>MVFSESEAQHLIEVLSDKAGLGQDTWHKATQKGDPVAVMKKHLEENQKQLAVQQEDSAAAKNKLRELTKELSAEKSKVAGVETRLSSQLSSREQEMNSLQARMQASYQDHLAQTQKLNAKAFCLLRDALNQATSQSESKQNAELAKLRQDCSRLTNELGEKNQSLQAEEKMKTDLETKVSAAEKQLSLLQDHSIQLEQLKNSLRDRDTQLTSLQEQMNQLKEIHQEAVIAAEVSTAGAKPVASSEEASLVASLQEDLTHLRGELEHLRNSPAAPGSLFEAQASGETEQLYQSLKEREGQMASLEEEVKRLKETSEQWSVHTAELTALQTSLSERESLMTSLQEELREARDQSEKTQATLAQLQQRQESQSSTELPELLEKLREAEDGHCNLQAECDQYRTVLAETEGMLKDLQKSVEEEELVWKSKMADSQEKLTKALEHVHALEKTTESLKTENQSIEKLKDQVMLLEAQLEKQSATSPTEEDMVQLKYLLSEYQSQLKSAQLEAQTYREEVVMVRGQLSEATETVHEVRSQNNQSEAQKAGSELQTQLDLLKAAGNDTETDTEDVALLKECLQKERKLSKDLGQAATKLQQLLNFSQEQLVMERTRHSVIQEHSDENNDESTELKEGTSV</sequence>
<evidence type="ECO:0000313" key="1">
    <source>
        <dbReference type="EMBL" id="KAJ8013523.1"/>
    </source>
</evidence>
<gene>
    <name evidence="1" type="ORF">DPEC_G00030660</name>
</gene>
<organism evidence="1 2">
    <name type="scientific">Dallia pectoralis</name>
    <name type="common">Alaska blackfish</name>
    <dbReference type="NCBI Taxonomy" id="75939"/>
    <lineage>
        <taxon>Eukaryota</taxon>
        <taxon>Metazoa</taxon>
        <taxon>Chordata</taxon>
        <taxon>Craniata</taxon>
        <taxon>Vertebrata</taxon>
        <taxon>Euteleostomi</taxon>
        <taxon>Actinopterygii</taxon>
        <taxon>Neopterygii</taxon>
        <taxon>Teleostei</taxon>
        <taxon>Protacanthopterygii</taxon>
        <taxon>Esociformes</taxon>
        <taxon>Umbridae</taxon>
        <taxon>Dallia</taxon>
    </lineage>
</organism>
<dbReference type="Proteomes" id="UP001157502">
    <property type="component" value="Chromosome 3"/>
</dbReference>
<name>A0ACC2HDF3_DALPE</name>
<dbReference type="EMBL" id="CM055730">
    <property type="protein sequence ID" value="KAJ8013523.1"/>
    <property type="molecule type" value="Genomic_DNA"/>
</dbReference>
<keyword evidence="2" id="KW-1185">Reference proteome</keyword>
<reference evidence="1" key="1">
    <citation type="submission" date="2021-05" db="EMBL/GenBank/DDBJ databases">
        <authorList>
            <person name="Pan Q."/>
            <person name="Jouanno E."/>
            <person name="Zahm M."/>
            <person name="Klopp C."/>
            <person name="Cabau C."/>
            <person name="Louis A."/>
            <person name="Berthelot C."/>
            <person name="Parey E."/>
            <person name="Roest Crollius H."/>
            <person name="Montfort J."/>
            <person name="Robinson-Rechavi M."/>
            <person name="Bouchez O."/>
            <person name="Lampietro C."/>
            <person name="Lopez Roques C."/>
            <person name="Donnadieu C."/>
            <person name="Postlethwait J."/>
            <person name="Bobe J."/>
            <person name="Dillon D."/>
            <person name="Chandos A."/>
            <person name="von Hippel F."/>
            <person name="Guiguen Y."/>
        </authorList>
    </citation>
    <scope>NUCLEOTIDE SEQUENCE</scope>
    <source>
        <strain evidence="1">YG-Jan2019</strain>
    </source>
</reference>
<protein>
    <submittedName>
        <fullName evidence="1">Uncharacterized protein</fullName>
    </submittedName>
</protein>
<proteinExistence type="predicted"/>
<comment type="caution">
    <text evidence="1">The sequence shown here is derived from an EMBL/GenBank/DDBJ whole genome shotgun (WGS) entry which is preliminary data.</text>
</comment>
<accession>A0ACC2HDF3</accession>